<evidence type="ECO:0000313" key="2">
    <source>
        <dbReference type="Proteomes" id="UP000887565"/>
    </source>
</evidence>
<name>A0A915KWG8_ROMCU</name>
<evidence type="ECO:0000256" key="1">
    <source>
        <dbReference type="SAM" id="MobiDB-lite"/>
    </source>
</evidence>
<feature type="compositionally biased region" description="Low complexity" evidence="1">
    <location>
        <begin position="12"/>
        <end position="27"/>
    </location>
</feature>
<evidence type="ECO:0000313" key="3">
    <source>
        <dbReference type="WBParaSite" id="nRc.2.0.1.t42818-RA"/>
    </source>
</evidence>
<sequence>MHFVTANDVDSPDSSSHSNGSGYSSNYRTPAGYLTAPDRFTATTDTANIPACDSSAADRACGCSNPTGL</sequence>
<dbReference type="Proteomes" id="UP000887565">
    <property type="component" value="Unplaced"/>
</dbReference>
<keyword evidence="2" id="KW-1185">Reference proteome</keyword>
<reference evidence="3" key="1">
    <citation type="submission" date="2022-11" db="UniProtKB">
        <authorList>
            <consortium name="WormBaseParasite"/>
        </authorList>
    </citation>
    <scope>IDENTIFICATION</scope>
</reference>
<feature type="region of interest" description="Disordered" evidence="1">
    <location>
        <begin position="1"/>
        <end position="30"/>
    </location>
</feature>
<dbReference type="WBParaSite" id="nRc.2.0.1.t42818-RA">
    <property type="protein sequence ID" value="nRc.2.0.1.t42818-RA"/>
    <property type="gene ID" value="nRc.2.0.1.g42818"/>
</dbReference>
<organism evidence="2 3">
    <name type="scientific">Romanomermis culicivorax</name>
    <name type="common">Nematode worm</name>
    <dbReference type="NCBI Taxonomy" id="13658"/>
    <lineage>
        <taxon>Eukaryota</taxon>
        <taxon>Metazoa</taxon>
        <taxon>Ecdysozoa</taxon>
        <taxon>Nematoda</taxon>
        <taxon>Enoplea</taxon>
        <taxon>Dorylaimia</taxon>
        <taxon>Mermithida</taxon>
        <taxon>Mermithoidea</taxon>
        <taxon>Mermithidae</taxon>
        <taxon>Romanomermis</taxon>
    </lineage>
</organism>
<protein>
    <submittedName>
        <fullName evidence="3">Uncharacterized protein</fullName>
    </submittedName>
</protein>
<proteinExistence type="predicted"/>
<dbReference type="AlphaFoldDB" id="A0A915KWG8"/>
<accession>A0A915KWG8</accession>